<name>A0A1H9QJR6_9HYPH</name>
<feature type="transmembrane region" description="Helical" evidence="7">
    <location>
        <begin position="105"/>
        <end position="121"/>
    </location>
</feature>
<dbReference type="PANTHER" id="PTHR30509:SF9">
    <property type="entry name" value="MULTIDRUG RESISTANCE PROTEIN MDTO"/>
    <property type="match status" value="1"/>
</dbReference>
<dbReference type="AlphaFoldDB" id="A0A1H9QJR6"/>
<comment type="subcellular location">
    <subcellularLocation>
        <location evidence="1">Cell membrane</location>
        <topology evidence="1">Multi-pass membrane protein</topology>
    </subcellularLocation>
</comment>
<feature type="transmembrane region" description="Helical" evidence="7">
    <location>
        <begin position="500"/>
        <end position="521"/>
    </location>
</feature>
<dbReference type="InterPro" id="IPR049453">
    <property type="entry name" value="Memb_transporter_dom"/>
</dbReference>
<dbReference type="STRING" id="1855383.SAMN05216548_1306"/>
<organism evidence="9 10">
    <name type="scientific">Faunimonas pinastri</name>
    <dbReference type="NCBI Taxonomy" id="1855383"/>
    <lineage>
        <taxon>Bacteria</taxon>
        <taxon>Pseudomonadati</taxon>
        <taxon>Pseudomonadota</taxon>
        <taxon>Alphaproteobacteria</taxon>
        <taxon>Hyphomicrobiales</taxon>
        <taxon>Afifellaceae</taxon>
        <taxon>Faunimonas</taxon>
    </lineage>
</organism>
<feature type="domain" description="Integral membrane bound transporter" evidence="8">
    <location>
        <begin position="390"/>
        <end position="513"/>
    </location>
</feature>
<dbReference type="OrthoDB" id="7431670at2"/>
<evidence type="ECO:0000256" key="2">
    <source>
        <dbReference type="ARBA" id="ARBA00022475"/>
    </source>
</evidence>
<dbReference type="Pfam" id="PF13515">
    <property type="entry name" value="FUSC_2"/>
    <property type="match status" value="1"/>
</dbReference>
<feature type="transmembrane region" description="Helical" evidence="7">
    <location>
        <begin position="427"/>
        <end position="445"/>
    </location>
</feature>
<keyword evidence="10" id="KW-1185">Reference proteome</keyword>
<dbReference type="RefSeq" id="WP_092499980.1">
    <property type="nucleotide sequence ID" value="NZ_FOFG01000030.1"/>
</dbReference>
<evidence type="ECO:0000256" key="1">
    <source>
        <dbReference type="ARBA" id="ARBA00004651"/>
    </source>
</evidence>
<feature type="transmembrane region" description="Helical" evidence="7">
    <location>
        <begin position="28"/>
        <end position="46"/>
    </location>
</feature>
<evidence type="ECO:0000256" key="5">
    <source>
        <dbReference type="ARBA" id="ARBA00023136"/>
    </source>
</evidence>
<feature type="transmembrane region" description="Helical" evidence="7">
    <location>
        <begin position="157"/>
        <end position="174"/>
    </location>
</feature>
<evidence type="ECO:0000259" key="8">
    <source>
        <dbReference type="Pfam" id="PF13515"/>
    </source>
</evidence>
<evidence type="ECO:0000256" key="4">
    <source>
        <dbReference type="ARBA" id="ARBA00022989"/>
    </source>
</evidence>
<keyword evidence="3 7" id="KW-0812">Transmembrane</keyword>
<feature type="transmembrane region" description="Helical" evidence="7">
    <location>
        <begin position="476"/>
        <end position="494"/>
    </location>
</feature>
<accession>A0A1H9QJR6</accession>
<sequence length="704" mass="76318">MLSQFKRAMASFPNRLLASDPGFIRLQFASRIVGSLILAVGVLFLTHGLLKLPLPAMSIGVMLCLFTSVLVRDQKLGAQRLTVLIAPLPGLVTFNLAAALHGHTILTDATFLLIIFVAVSLRRFGPRWSGLGTISYVGFFIGSYLHPPLSMVPQELVAAAIGTASAYASRFWIFPERPVRKARSILHAVRRRMADLLEGTRDVLRAGAPGERGERLLRDRLANLNGTVAMAESFLDAIIADEKTMRELRAALFRLQVSVERVVELVVSGRGKQEPDADRALAGIARHLRAAQPYPEKMSEEEPDLGRSAARQAAKAGVDPDAARLDLALRELRIARSTFAEASHFLWAEDIRNTDRQFGIGAVQQPIPGPASNAAALRLAAQVTIACGLAIVGGELLSPQRWYWAVITAYFVFAGTNSRADTFVKTFQRLVGTVLGIAAGIAVASLLSGHVLLETILVFPCLFAAYYVFATSYGALVFWITIAFSLLYGALGYFSSGVLLLRLAETLIGCISGGLVAAFIFPVRTRRLVWDALGTYLGSFEEVVKQATLTLRGEDGKPIGAIRKHGANARDLRNLMRPLTQSWGIMGPRSSGRVLAVLLSCDYWLRELAMLSHSEGKLVDATMLEQVEQASGTLCASVASLREDLAARQQPPNFSVRSKIDEAADRVQAEGEGGEAGKSSLGLLRIYRMLDRGLGQARTQLGKA</sequence>
<proteinExistence type="inferred from homology"/>
<dbReference type="Proteomes" id="UP000199647">
    <property type="component" value="Unassembled WGS sequence"/>
</dbReference>
<dbReference type="GO" id="GO:0005886">
    <property type="term" value="C:plasma membrane"/>
    <property type="evidence" value="ECO:0007669"/>
    <property type="project" value="UniProtKB-SubCell"/>
</dbReference>
<evidence type="ECO:0000256" key="6">
    <source>
        <dbReference type="ARBA" id="ARBA00043993"/>
    </source>
</evidence>
<evidence type="ECO:0000313" key="9">
    <source>
        <dbReference type="EMBL" id="SER60680.1"/>
    </source>
</evidence>
<dbReference type="EMBL" id="FOFG01000030">
    <property type="protein sequence ID" value="SER60680.1"/>
    <property type="molecule type" value="Genomic_DNA"/>
</dbReference>
<evidence type="ECO:0000313" key="10">
    <source>
        <dbReference type="Proteomes" id="UP000199647"/>
    </source>
</evidence>
<feature type="transmembrane region" description="Helical" evidence="7">
    <location>
        <begin position="128"/>
        <end position="145"/>
    </location>
</feature>
<dbReference type="PANTHER" id="PTHR30509">
    <property type="entry name" value="P-HYDROXYBENZOIC ACID EFFLUX PUMP SUBUNIT-RELATED"/>
    <property type="match status" value="1"/>
</dbReference>
<feature type="transmembrane region" description="Helical" evidence="7">
    <location>
        <begin position="52"/>
        <end position="71"/>
    </location>
</feature>
<evidence type="ECO:0000256" key="3">
    <source>
        <dbReference type="ARBA" id="ARBA00022692"/>
    </source>
</evidence>
<evidence type="ECO:0000256" key="7">
    <source>
        <dbReference type="SAM" id="Phobius"/>
    </source>
</evidence>
<comment type="similarity">
    <text evidence="6">Belongs to the YccS/YhfK family.</text>
</comment>
<feature type="transmembrane region" description="Helical" evidence="7">
    <location>
        <begin position="83"/>
        <end position="99"/>
    </location>
</feature>
<gene>
    <name evidence="9" type="ORF">SAMN05216548_1306</name>
</gene>
<keyword evidence="4 7" id="KW-1133">Transmembrane helix</keyword>
<protein>
    <submittedName>
        <fullName evidence="9">Uncharacterized membrane protein YccC</fullName>
    </submittedName>
</protein>
<reference evidence="9 10" key="1">
    <citation type="submission" date="2016-10" db="EMBL/GenBank/DDBJ databases">
        <authorList>
            <person name="de Groot N.N."/>
        </authorList>
    </citation>
    <scope>NUCLEOTIDE SEQUENCE [LARGE SCALE GENOMIC DNA]</scope>
    <source>
        <strain evidence="9 10">A52C2</strain>
    </source>
</reference>
<keyword evidence="5 7" id="KW-0472">Membrane</keyword>
<keyword evidence="2" id="KW-1003">Cell membrane</keyword>